<feature type="transmembrane region" description="Helical" evidence="5">
    <location>
        <begin position="150"/>
        <end position="171"/>
    </location>
</feature>
<dbReference type="RefSeq" id="XP_067066930.1">
    <property type="nucleotide sequence ID" value="XM_067211522.1"/>
</dbReference>
<feature type="transmembrane region" description="Helical" evidence="5">
    <location>
        <begin position="407"/>
        <end position="426"/>
    </location>
</feature>
<keyword evidence="2 5" id="KW-0812">Transmembrane</keyword>
<feature type="transmembrane region" description="Helical" evidence="5">
    <location>
        <begin position="432"/>
        <end position="455"/>
    </location>
</feature>
<dbReference type="GO" id="GO:0016020">
    <property type="term" value="C:membrane"/>
    <property type="evidence" value="ECO:0007669"/>
    <property type="project" value="UniProtKB-SubCell"/>
</dbReference>
<dbReference type="InterPro" id="IPR013057">
    <property type="entry name" value="AA_transpt_TM"/>
</dbReference>
<keyword evidence="8" id="KW-1185">Reference proteome</keyword>
<feature type="transmembrane region" description="Helical" evidence="5">
    <location>
        <begin position="467"/>
        <end position="492"/>
    </location>
</feature>
<dbReference type="EMBL" id="LRBS01000117">
    <property type="protein sequence ID" value="OII72335.1"/>
    <property type="molecule type" value="Genomic_DNA"/>
</dbReference>
<protein>
    <submittedName>
        <fullName evidence="7">Transmembrane amino acid transporter protein</fullName>
    </submittedName>
</protein>
<evidence type="ECO:0000256" key="1">
    <source>
        <dbReference type="ARBA" id="ARBA00004141"/>
    </source>
</evidence>
<dbReference type="GO" id="GO:0015179">
    <property type="term" value="F:L-amino acid transmembrane transporter activity"/>
    <property type="evidence" value="ECO:0007669"/>
    <property type="project" value="TreeGrafter"/>
</dbReference>
<feature type="transmembrane region" description="Helical" evidence="5">
    <location>
        <begin position="259"/>
        <end position="280"/>
    </location>
</feature>
<dbReference type="PANTHER" id="PTHR22950">
    <property type="entry name" value="AMINO ACID TRANSPORTER"/>
    <property type="match status" value="1"/>
</dbReference>
<evidence type="ECO:0000313" key="8">
    <source>
        <dbReference type="Proteomes" id="UP000186804"/>
    </source>
</evidence>
<dbReference type="GeneID" id="92365470"/>
<evidence type="ECO:0000256" key="3">
    <source>
        <dbReference type="ARBA" id="ARBA00022989"/>
    </source>
</evidence>
<dbReference type="VEuPathDB" id="CryptoDB:cand_012850"/>
<keyword evidence="4 5" id="KW-0472">Membrane</keyword>
<feature type="transmembrane region" description="Helical" evidence="5">
    <location>
        <begin position="186"/>
        <end position="209"/>
    </location>
</feature>
<comment type="subcellular location">
    <subcellularLocation>
        <location evidence="1">Membrane</location>
        <topology evidence="1">Multi-pass membrane protein</topology>
    </subcellularLocation>
</comment>
<feature type="transmembrane region" description="Helical" evidence="5">
    <location>
        <begin position="221"/>
        <end position="247"/>
    </location>
</feature>
<reference evidence="7 8" key="1">
    <citation type="submission" date="2016-10" db="EMBL/GenBank/DDBJ databases">
        <title>Reductive evolution of mitochondrial metabolism and differential evolution of invasion-related proteins in Cryptosporidium.</title>
        <authorList>
            <person name="Liu S."/>
            <person name="Roellig D.M."/>
            <person name="Guo Y."/>
            <person name="Li N."/>
            <person name="Frace M.A."/>
            <person name="Tang K."/>
            <person name="Zhang L."/>
            <person name="Feng Y."/>
            <person name="Xiao L."/>
        </authorList>
    </citation>
    <scope>NUCLEOTIDE SEQUENCE [LARGE SCALE GENOMIC DNA]</scope>
    <source>
        <strain evidence="7">30847</strain>
    </source>
</reference>
<evidence type="ECO:0000256" key="4">
    <source>
        <dbReference type="ARBA" id="ARBA00023136"/>
    </source>
</evidence>
<feature type="transmembrane region" description="Helical" evidence="5">
    <location>
        <begin position="77"/>
        <end position="99"/>
    </location>
</feature>
<comment type="caution">
    <text evidence="7">The sequence shown here is derived from an EMBL/GenBank/DDBJ whole genome shotgun (WGS) entry which is preliminary data.</text>
</comment>
<dbReference type="Proteomes" id="UP000186804">
    <property type="component" value="Unassembled WGS sequence"/>
</dbReference>
<evidence type="ECO:0000313" key="7">
    <source>
        <dbReference type="EMBL" id="OII72335.1"/>
    </source>
</evidence>
<keyword evidence="3 5" id="KW-1133">Transmembrane helix</keyword>
<proteinExistence type="predicted"/>
<dbReference type="PANTHER" id="PTHR22950:SF666">
    <property type="entry name" value="VACUOLAR AMINO ACID TRANSPORTER 4"/>
    <property type="match status" value="1"/>
</dbReference>
<name>A0A1J4MEB8_9CRYT</name>
<dbReference type="AlphaFoldDB" id="A0A1J4MEB8"/>
<feature type="transmembrane region" description="Helical" evidence="5">
    <location>
        <begin position="12"/>
        <end position="30"/>
    </location>
</feature>
<dbReference type="OrthoDB" id="339469at2759"/>
<evidence type="ECO:0000256" key="2">
    <source>
        <dbReference type="ARBA" id="ARBA00022692"/>
    </source>
</evidence>
<gene>
    <name evidence="7" type="ORF">cand_012850</name>
</gene>
<sequence>MKAVQTQIRVIFTIIKSFVGTGIIFLPSTYKFSGIIYGNLLSALVCILAIVTLNYLVECCENDESLSIIAKRAWGNFGMVLVDISIFFSQLGFATVYIIFITHSIQETVHVVSNCQIELSILVLIGIQMVIYLPFAFFRHIENLGFPSTFANLSVFSVLIIIIYFGVVNIYKNPIGRPSFFYEGSIYGAGLVLGTSAFTYEGVALVLPIRNSVPHHLRSTFRIVLSCTLLFIGLFSISFSSFIYYSFGDEVSSPVTGNIINIYVRLVCLSVYSIAITFSVPLQLFPAIDIAESYILFRYKNREIRGDRNTEDISEVINCRQFIHSSEDQLEINSEESDNNKGIQLVSISHKIDHIVYSPINSPIVSLSAKGNECNCEDINGNEAEISAQKKLVDPQIKKRFQNIKYGFIRALIAYIMILCCGLMAYSFEEELANFVAITGGLLCVPLAFVYPPLFYYKLNRKSNSNIANVTIIFLVCIGCIISIVSVTMAILTWETNPRTLVCVY</sequence>
<feature type="transmembrane region" description="Helical" evidence="5">
    <location>
        <begin position="36"/>
        <end position="57"/>
    </location>
</feature>
<feature type="domain" description="Amino acid transporter transmembrane" evidence="6">
    <location>
        <begin position="6"/>
        <end position="491"/>
    </location>
</feature>
<organism evidence="7 8">
    <name type="scientific">Cryptosporidium andersoni</name>
    <dbReference type="NCBI Taxonomy" id="117008"/>
    <lineage>
        <taxon>Eukaryota</taxon>
        <taxon>Sar</taxon>
        <taxon>Alveolata</taxon>
        <taxon>Apicomplexa</taxon>
        <taxon>Conoidasida</taxon>
        <taxon>Coccidia</taxon>
        <taxon>Eucoccidiorida</taxon>
        <taxon>Eimeriorina</taxon>
        <taxon>Cryptosporidiidae</taxon>
        <taxon>Cryptosporidium</taxon>
    </lineage>
</organism>
<evidence type="ECO:0000259" key="6">
    <source>
        <dbReference type="Pfam" id="PF01490"/>
    </source>
</evidence>
<dbReference type="Pfam" id="PF01490">
    <property type="entry name" value="Aa_trans"/>
    <property type="match status" value="1"/>
</dbReference>
<feature type="transmembrane region" description="Helical" evidence="5">
    <location>
        <begin position="119"/>
        <end position="138"/>
    </location>
</feature>
<accession>A0A1J4MEB8</accession>
<evidence type="ECO:0000256" key="5">
    <source>
        <dbReference type="SAM" id="Phobius"/>
    </source>
</evidence>